<evidence type="ECO:0000259" key="4">
    <source>
        <dbReference type="Pfam" id="PF02737"/>
    </source>
</evidence>
<evidence type="ECO:0000256" key="1">
    <source>
        <dbReference type="ARBA" id="ARBA00023002"/>
    </source>
</evidence>
<dbReference type="EMBL" id="JASAOK010000001">
    <property type="protein sequence ID" value="KAK6227519.1"/>
    <property type="molecule type" value="Genomic_DNA"/>
</dbReference>
<protein>
    <submittedName>
        <fullName evidence="5">3-hydroxyacyl- dehydrogenase</fullName>
    </submittedName>
</protein>
<feature type="compositionally biased region" description="Polar residues" evidence="2">
    <location>
        <begin position="467"/>
        <end position="476"/>
    </location>
</feature>
<evidence type="ECO:0000313" key="5">
    <source>
        <dbReference type="EMBL" id="KAK6227519.1"/>
    </source>
</evidence>
<dbReference type="InterPro" id="IPR008927">
    <property type="entry name" value="6-PGluconate_DH-like_C_sf"/>
</dbReference>
<dbReference type="GO" id="GO:0070403">
    <property type="term" value="F:NAD+ binding"/>
    <property type="evidence" value="ECO:0007669"/>
    <property type="project" value="InterPro"/>
</dbReference>
<dbReference type="Pfam" id="PF00725">
    <property type="entry name" value="3HCDH"/>
    <property type="match status" value="1"/>
</dbReference>
<dbReference type="Gene3D" id="1.10.1040.10">
    <property type="entry name" value="N-(1-d-carboxylethyl)-l-norvaline Dehydrogenase, domain 2"/>
    <property type="match status" value="1"/>
</dbReference>
<organism evidence="5 6">
    <name type="scientific">Colletotrichum tabaci</name>
    <dbReference type="NCBI Taxonomy" id="1209068"/>
    <lineage>
        <taxon>Eukaryota</taxon>
        <taxon>Fungi</taxon>
        <taxon>Dikarya</taxon>
        <taxon>Ascomycota</taxon>
        <taxon>Pezizomycotina</taxon>
        <taxon>Sordariomycetes</taxon>
        <taxon>Hypocreomycetidae</taxon>
        <taxon>Glomerellales</taxon>
        <taxon>Glomerellaceae</taxon>
        <taxon>Colletotrichum</taxon>
        <taxon>Colletotrichum destructivum species complex</taxon>
    </lineage>
</organism>
<dbReference type="InterPro" id="IPR006176">
    <property type="entry name" value="3-OHacyl-CoA_DH_NAD-bd"/>
</dbReference>
<feature type="domain" description="3-hydroxyacyl-CoA dehydrogenase C-terminal" evidence="3">
    <location>
        <begin position="764"/>
        <end position="862"/>
    </location>
</feature>
<dbReference type="InterPro" id="IPR006108">
    <property type="entry name" value="3HC_DH_C"/>
</dbReference>
<dbReference type="SUPFAM" id="SSF51735">
    <property type="entry name" value="NAD(P)-binding Rossmann-fold domains"/>
    <property type="match status" value="1"/>
</dbReference>
<comment type="caution">
    <text evidence="5">The sequence shown here is derived from an EMBL/GenBank/DDBJ whole genome shotgun (WGS) entry which is preliminary data.</text>
</comment>
<dbReference type="Gene3D" id="3.40.50.720">
    <property type="entry name" value="NAD(P)-binding Rossmann-like Domain"/>
    <property type="match status" value="1"/>
</dbReference>
<name>A0AAV9TZN3_9PEZI</name>
<gene>
    <name evidence="5" type="ORF">QIS74_01074</name>
</gene>
<keyword evidence="6" id="KW-1185">Reference proteome</keyword>
<feature type="domain" description="3-hydroxyacyl-CoA dehydrogenase NAD binding" evidence="4">
    <location>
        <begin position="589"/>
        <end position="756"/>
    </location>
</feature>
<dbReference type="PANTHER" id="PTHR48075">
    <property type="entry name" value="3-HYDROXYACYL-COA DEHYDROGENASE FAMILY PROTEIN"/>
    <property type="match status" value="1"/>
</dbReference>
<dbReference type="PANTHER" id="PTHR48075:SF3">
    <property type="entry name" value="3-HYDROXYACYL-COA DEHYDROGENASE"/>
    <property type="match status" value="1"/>
</dbReference>
<accession>A0AAV9TZN3</accession>
<reference evidence="5 6" key="1">
    <citation type="submission" date="2023-04" db="EMBL/GenBank/DDBJ databases">
        <title>Colletotrichum tabacum stain YC1 causing leaf anthracnose on Nicotiana tabacum(L.) cv.</title>
        <authorList>
            <person name="Ji Z."/>
            <person name="Wang M."/>
            <person name="Zhang J."/>
            <person name="Wang N."/>
            <person name="Zhou Z."/>
        </authorList>
    </citation>
    <scope>NUCLEOTIDE SEQUENCE [LARGE SCALE GENOMIC DNA]</scope>
    <source>
        <strain evidence="5 6">YC1</strain>
    </source>
</reference>
<dbReference type="AlphaFoldDB" id="A0AAV9TZN3"/>
<feature type="compositionally biased region" description="Acidic residues" evidence="2">
    <location>
        <begin position="442"/>
        <end position="455"/>
    </location>
</feature>
<dbReference type="GO" id="GO:0006631">
    <property type="term" value="P:fatty acid metabolic process"/>
    <property type="evidence" value="ECO:0007669"/>
    <property type="project" value="InterPro"/>
</dbReference>
<evidence type="ECO:0000259" key="3">
    <source>
        <dbReference type="Pfam" id="PF00725"/>
    </source>
</evidence>
<dbReference type="Proteomes" id="UP001327957">
    <property type="component" value="Unassembled WGS sequence"/>
</dbReference>
<dbReference type="GO" id="GO:0016616">
    <property type="term" value="F:oxidoreductase activity, acting on the CH-OH group of donors, NAD or NADP as acceptor"/>
    <property type="evidence" value="ECO:0007669"/>
    <property type="project" value="InterPro"/>
</dbReference>
<dbReference type="InterPro" id="IPR036291">
    <property type="entry name" value="NAD(P)-bd_dom_sf"/>
</dbReference>
<evidence type="ECO:0000256" key="2">
    <source>
        <dbReference type="SAM" id="MobiDB-lite"/>
    </source>
</evidence>
<sequence length="884" mass="98865">MGVFAPERASMDHRLRYAPDVRDVVDGLLESLSYRVRACSATLGSIVENAQSESLSAQSEGLKQSFAHIGTEISHLNKISNTIRKASKETHVQKAADFRIEDDDGNDVEPLLRRVFEHNVSDCFPNVSPNIRRRLVDSMILRRKLILYRRHRHGTSAIRPQKTVPKAFVALPSVETSLLANDTVEPGNKAPVRTPAFAYAASQVQSATTLNPQNFTKASSSLSVVSESKTIALSNHEALVFPPAPGLAVKRKYEQLRSRREVDHKESIEASGMSVDDKASDEISENYSLETIGEITCPYCLYALPAEVVFDQKKWKNHVKNDLKPYVCLFEDCDRSDILFAHSDEWRSHMDQHCRFWRCSSHRDLGSFSTREEYMGHIRQDHNTTLSDTQLRALANRNARTTADIFTMCPLCGIDKKTAGGDLESHITGHLRSLALKSLPSYEEEIQSEDENDEQSSEHSRQQSRSTIKSLMNGSDVSGLPLDDPPYDSMADRHDLGANIDLDSLTAEHDGYGSPRPWETDNQLYPPSENLDFDEQLTMTGSEFELEMPNAESITNYPTISRHHSKNEFPAAPVTPKWTPPGDPTSRPVVILGAGVLGRRLAVMWASTGRPVVLHDVDSRALASAIVYIGDALTTVCAVRETRPGRVTTSTVLEDSCGADPWMVIEALPEDPEIKREMLGKADTLVPEDCILASNSSTWPTSALRNLITRPERLLNTHYHLPPRNTYVELMTCGATDPDLIPFLKAQMRGVGFNPLALPHESVGFVFNRIWSAVKSDTLRVLQAELASPRDIDALFRDFFHAEKGPCEKMDEVGLDTVWQVERNRVSMGVVDEDKAGYTDWLEENYISRGRLGEKTGDGLYSAEERKLLMEKRALTRSSYLRAR</sequence>
<feature type="region of interest" description="Disordered" evidence="2">
    <location>
        <begin position="442"/>
        <end position="494"/>
    </location>
</feature>
<keyword evidence="1" id="KW-0560">Oxidoreductase</keyword>
<dbReference type="InterPro" id="IPR013328">
    <property type="entry name" value="6PGD_dom2"/>
</dbReference>
<proteinExistence type="predicted"/>
<dbReference type="Pfam" id="PF02737">
    <property type="entry name" value="3HCDH_N"/>
    <property type="match status" value="1"/>
</dbReference>
<dbReference type="SUPFAM" id="SSF48179">
    <property type="entry name" value="6-phosphogluconate dehydrogenase C-terminal domain-like"/>
    <property type="match status" value="1"/>
</dbReference>
<evidence type="ECO:0000313" key="6">
    <source>
        <dbReference type="Proteomes" id="UP001327957"/>
    </source>
</evidence>